<feature type="region of interest" description="Disordered" evidence="1">
    <location>
        <begin position="374"/>
        <end position="416"/>
    </location>
</feature>
<protein>
    <submittedName>
        <fullName evidence="2">Uncharacterized protein</fullName>
    </submittedName>
</protein>
<feature type="region of interest" description="Disordered" evidence="1">
    <location>
        <begin position="184"/>
        <end position="209"/>
    </location>
</feature>
<dbReference type="AlphaFoldDB" id="A0AAV4F7Q3"/>
<feature type="compositionally biased region" description="Polar residues" evidence="1">
    <location>
        <begin position="451"/>
        <end position="460"/>
    </location>
</feature>
<feature type="region of interest" description="Disordered" evidence="1">
    <location>
        <begin position="66"/>
        <end position="151"/>
    </location>
</feature>
<name>A0AAV4F7Q3_9GAST</name>
<feature type="compositionally biased region" description="Polar residues" evidence="1">
    <location>
        <begin position="78"/>
        <end position="99"/>
    </location>
</feature>
<feature type="compositionally biased region" description="Polar residues" evidence="1">
    <location>
        <begin position="313"/>
        <end position="325"/>
    </location>
</feature>
<reference evidence="2 3" key="1">
    <citation type="journal article" date="2021" name="Elife">
        <title>Chloroplast acquisition without the gene transfer in kleptoplastic sea slugs, Plakobranchus ocellatus.</title>
        <authorList>
            <person name="Maeda T."/>
            <person name="Takahashi S."/>
            <person name="Yoshida T."/>
            <person name="Shimamura S."/>
            <person name="Takaki Y."/>
            <person name="Nagai Y."/>
            <person name="Toyoda A."/>
            <person name="Suzuki Y."/>
            <person name="Arimoto A."/>
            <person name="Ishii H."/>
            <person name="Satoh N."/>
            <person name="Nishiyama T."/>
            <person name="Hasebe M."/>
            <person name="Maruyama T."/>
            <person name="Minagawa J."/>
            <person name="Obokata J."/>
            <person name="Shigenobu S."/>
        </authorList>
    </citation>
    <scope>NUCLEOTIDE SEQUENCE [LARGE SCALE GENOMIC DNA]</scope>
</reference>
<comment type="caution">
    <text evidence="2">The sequence shown here is derived from an EMBL/GenBank/DDBJ whole genome shotgun (WGS) entry which is preliminary data.</text>
</comment>
<keyword evidence="3" id="KW-1185">Reference proteome</keyword>
<evidence type="ECO:0000313" key="2">
    <source>
        <dbReference type="EMBL" id="GFR68815.1"/>
    </source>
</evidence>
<evidence type="ECO:0000313" key="3">
    <source>
        <dbReference type="Proteomes" id="UP000762676"/>
    </source>
</evidence>
<feature type="compositionally biased region" description="Polar residues" evidence="1">
    <location>
        <begin position="501"/>
        <end position="521"/>
    </location>
</feature>
<feature type="compositionally biased region" description="Basic and acidic residues" evidence="1">
    <location>
        <begin position="641"/>
        <end position="651"/>
    </location>
</feature>
<accession>A0AAV4F7Q3</accession>
<feature type="region of interest" description="Disordered" evidence="1">
    <location>
        <begin position="297"/>
        <end position="353"/>
    </location>
</feature>
<feature type="region of interest" description="Disordered" evidence="1">
    <location>
        <begin position="449"/>
        <end position="537"/>
    </location>
</feature>
<evidence type="ECO:0000256" key="1">
    <source>
        <dbReference type="SAM" id="MobiDB-lite"/>
    </source>
</evidence>
<feature type="compositionally biased region" description="Polar residues" evidence="1">
    <location>
        <begin position="680"/>
        <end position="701"/>
    </location>
</feature>
<sequence>MKIKVNTGLIATNGDGKPSFRPPIPAGWCRPLTTTSSEEAKSVKIGVCNTYNSTPTMSEICSAVENQTEDESIAQAPTPHQNAVKNGSTEAEGQNAQDTAASAAAASVGQGVDEHSQPDRATAIEEPTLLEGQNKVPLDTNTTSPLSPSSTPAVSQACIASSFEASSPLESSIKPVSVASIAENEDSNVDVETEEQLAPLEGSTPAATSASLGLAVMAENMLDREERGELEDPATHQNEVDTCIPSNTLFDNIHSHKQDEDSALAESDAQYIEKQVVNSFLHQERPIDIPQTAEVHTLERSEDTQNGGAVPPLSTSTNSPLTISDTPMADSGVGDTTPSSSGGGDNTGTPQQPEKIMDALSMTIASVAAGEGEPPEYISKFIPEPSKTKAISPLRQGQSNTSNKHKKSRADRPMSASARLPVISSLLAPTSVASHQSNVLPGIQHIAPSGRASSSPNTVLPSVAHFLGPAKSPPSGYNQQQQQQQHSTPDMLPSLGPQAGDLNQYQNTPGGVGTNSAGGTLSSSGKSNKGNRKPVTPAGLRLSMAASEELPDPLPVPQYSDKVIRAKQLGTVAFDRPTVLRETVQFFLQYKHYWSSHDYDRISNLVIELFPEFKDNSDTPGVPANKRIRTDLSMYARNFRRREVSQRKKDGGPSLGPSATPVDPNKSDPSISPTIAGPSSAETKSFLHTQPTPSQQPAQLPNASSTAGNAANSTDFCNELLTAASIIESQNTSAGTRNGECEFF</sequence>
<organism evidence="2 3">
    <name type="scientific">Elysia marginata</name>
    <dbReference type="NCBI Taxonomy" id="1093978"/>
    <lineage>
        <taxon>Eukaryota</taxon>
        <taxon>Metazoa</taxon>
        <taxon>Spiralia</taxon>
        <taxon>Lophotrochozoa</taxon>
        <taxon>Mollusca</taxon>
        <taxon>Gastropoda</taxon>
        <taxon>Heterobranchia</taxon>
        <taxon>Euthyneura</taxon>
        <taxon>Panpulmonata</taxon>
        <taxon>Sacoglossa</taxon>
        <taxon>Placobranchoidea</taxon>
        <taxon>Plakobranchidae</taxon>
        <taxon>Elysia</taxon>
    </lineage>
</organism>
<feature type="compositionally biased region" description="Low complexity" evidence="1">
    <location>
        <begin position="137"/>
        <end position="151"/>
    </location>
</feature>
<feature type="compositionally biased region" description="Low complexity" evidence="1">
    <location>
        <begin position="330"/>
        <end position="340"/>
    </location>
</feature>
<dbReference type="EMBL" id="BMAT01000578">
    <property type="protein sequence ID" value="GFR68815.1"/>
    <property type="molecule type" value="Genomic_DNA"/>
</dbReference>
<proteinExistence type="predicted"/>
<dbReference type="Proteomes" id="UP000762676">
    <property type="component" value="Unassembled WGS sequence"/>
</dbReference>
<feature type="region of interest" description="Disordered" evidence="1">
    <location>
        <begin position="639"/>
        <end position="709"/>
    </location>
</feature>
<feature type="compositionally biased region" description="Acidic residues" evidence="1">
    <location>
        <begin position="184"/>
        <end position="195"/>
    </location>
</feature>
<gene>
    <name evidence="2" type="ORF">ElyMa_000286500</name>
</gene>